<dbReference type="SUPFAM" id="SSF53474">
    <property type="entry name" value="alpha/beta-Hydrolases"/>
    <property type="match status" value="1"/>
</dbReference>
<evidence type="ECO:0000259" key="2">
    <source>
        <dbReference type="Pfam" id="PF12697"/>
    </source>
</evidence>
<protein>
    <submittedName>
        <fullName evidence="3">Ndr family protein</fullName>
    </submittedName>
</protein>
<name>A0A5M3X044_9ACTN</name>
<dbReference type="InterPro" id="IPR029058">
    <property type="entry name" value="AB_hydrolase_fold"/>
</dbReference>
<organism evidence="3 4">
    <name type="scientific">Acrocarpospora macrocephala</name>
    <dbReference type="NCBI Taxonomy" id="150177"/>
    <lineage>
        <taxon>Bacteria</taxon>
        <taxon>Bacillati</taxon>
        <taxon>Actinomycetota</taxon>
        <taxon>Actinomycetes</taxon>
        <taxon>Streptosporangiales</taxon>
        <taxon>Streptosporangiaceae</taxon>
        <taxon>Acrocarpospora</taxon>
    </lineage>
</organism>
<evidence type="ECO:0000313" key="4">
    <source>
        <dbReference type="Proteomes" id="UP000331127"/>
    </source>
</evidence>
<proteinExistence type="predicted"/>
<feature type="transmembrane region" description="Helical" evidence="1">
    <location>
        <begin position="78"/>
        <end position="100"/>
    </location>
</feature>
<sequence>MPTREGDTFVVVSGPVDAPPVLLLHGSAANTAMWRYDVESWSRDFRLHAIDMIGEPGLSARSRPELGSEAYALWLDDVLAGLGLTHASIVGVSLGGWLGLDYAIRRPGKVDLLALLCPAGIGRQKAGVLVLVLALLLLLFGRRGRRAAMRLVLGVSGDVGSRDFAEYVLLINRHFRPRREKIPLFTDADLRRLTMPVLAVVGGRDRMLDSAATRTRLEAAAPHATVRLLPEAGHLLPGQNGPILDFLRTGMQKHAQ</sequence>
<feature type="domain" description="AB hydrolase-1" evidence="2">
    <location>
        <begin position="21"/>
        <end position="237"/>
    </location>
</feature>
<dbReference type="Proteomes" id="UP000331127">
    <property type="component" value="Unassembled WGS sequence"/>
</dbReference>
<accession>A0A5M3X044</accession>
<comment type="caution">
    <text evidence="3">The sequence shown here is derived from an EMBL/GenBank/DDBJ whole genome shotgun (WGS) entry which is preliminary data.</text>
</comment>
<dbReference type="InterPro" id="IPR000073">
    <property type="entry name" value="AB_hydrolase_1"/>
</dbReference>
<dbReference type="AlphaFoldDB" id="A0A5M3X044"/>
<keyword evidence="1" id="KW-0812">Transmembrane</keyword>
<keyword evidence="1" id="KW-0472">Membrane</keyword>
<dbReference type="PRINTS" id="PR00111">
    <property type="entry name" value="ABHYDROLASE"/>
</dbReference>
<reference evidence="3 4" key="1">
    <citation type="submission" date="2019-10" db="EMBL/GenBank/DDBJ databases">
        <title>Whole genome shotgun sequence of Acrocarpospora macrocephala NBRC 16266.</title>
        <authorList>
            <person name="Ichikawa N."/>
            <person name="Kimura A."/>
            <person name="Kitahashi Y."/>
            <person name="Komaki H."/>
            <person name="Oguchi A."/>
        </authorList>
    </citation>
    <scope>NUCLEOTIDE SEQUENCE [LARGE SCALE GENOMIC DNA]</scope>
    <source>
        <strain evidence="3 4">NBRC 16266</strain>
    </source>
</reference>
<dbReference type="PANTHER" id="PTHR43798">
    <property type="entry name" value="MONOACYLGLYCEROL LIPASE"/>
    <property type="match status" value="1"/>
</dbReference>
<dbReference type="EMBL" id="BLAE01000052">
    <property type="protein sequence ID" value="GES13962.1"/>
    <property type="molecule type" value="Genomic_DNA"/>
</dbReference>
<dbReference type="Gene3D" id="3.40.50.1820">
    <property type="entry name" value="alpha/beta hydrolase"/>
    <property type="match status" value="1"/>
</dbReference>
<keyword evidence="1" id="KW-1133">Transmembrane helix</keyword>
<dbReference type="Pfam" id="PF12697">
    <property type="entry name" value="Abhydrolase_6"/>
    <property type="match status" value="1"/>
</dbReference>
<keyword evidence="4" id="KW-1185">Reference proteome</keyword>
<dbReference type="GO" id="GO:0003824">
    <property type="term" value="F:catalytic activity"/>
    <property type="evidence" value="ECO:0007669"/>
    <property type="project" value="UniProtKB-ARBA"/>
</dbReference>
<evidence type="ECO:0000313" key="3">
    <source>
        <dbReference type="EMBL" id="GES13962.1"/>
    </source>
</evidence>
<feature type="transmembrane region" description="Helical" evidence="1">
    <location>
        <begin position="112"/>
        <end position="140"/>
    </location>
</feature>
<evidence type="ECO:0000256" key="1">
    <source>
        <dbReference type="SAM" id="Phobius"/>
    </source>
</evidence>
<dbReference type="InterPro" id="IPR050266">
    <property type="entry name" value="AB_hydrolase_sf"/>
</dbReference>
<gene>
    <name evidence="3" type="ORF">Amac_075590</name>
</gene>